<dbReference type="PANTHER" id="PTHR11740:SF0">
    <property type="entry name" value="CASEIN KINASE II SUBUNIT BETA"/>
    <property type="match status" value="1"/>
</dbReference>
<evidence type="ECO:0000313" key="4">
    <source>
        <dbReference type="EMBL" id="QSL65522.1"/>
    </source>
</evidence>
<dbReference type="Gene3D" id="2.20.25.20">
    <property type="match status" value="1"/>
</dbReference>
<dbReference type="SMART" id="SM01085">
    <property type="entry name" value="CK_II_beta"/>
    <property type="match status" value="1"/>
</dbReference>
<comment type="function">
    <text evidence="2 3">Regulatory subunit of casein kinase II/CK2. As part of the kinase complex regulates the basal catalytic activity of the alpha subunit a constitutively active serine/threonine-protein kinase that phosphorylates a large number of substrates containing acidic residues C-terminal to the phosphorylated serine or threonine.</text>
</comment>
<sequence length="193" mass="22211">MVVLSYNFNLTGLNTLIPFYKEALEMILDVDSENTDEHMRAPDQNIIESSAELLYGLIHQRYIVSRAGLHAMAEKFEMGHFGHCPRVYCNSTSVVPCGRSDLPGLETVKLFCPNCLDIYVPPNSRFQNIDGAFFGTTFPHLFFQTYPEYKPSISRPRMSWLRKFLGKVDSEKENLLDEKNDNRGKNKNDDEYL</sequence>
<dbReference type="GO" id="GO:0006359">
    <property type="term" value="P:regulation of transcription by RNA polymerase III"/>
    <property type="evidence" value="ECO:0007669"/>
    <property type="project" value="TreeGrafter"/>
</dbReference>
<dbReference type="PANTHER" id="PTHR11740">
    <property type="entry name" value="CASEIN KINASE II SUBUNIT BETA"/>
    <property type="match status" value="1"/>
</dbReference>
<organism evidence="4 5">
    <name type="scientific">Pneumocystis wakefieldiae</name>
    <dbReference type="NCBI Taxonomy" id="38082"/>
    <lineage>
        <taxon>Eukaryota</taxon>
        <taxon>Fungi</taxon>
        <taxon>Dikarya</taxon>
        <taxon>Ascomycota</taxon>
        <taxon>Taphrinomycotina</taxon>
        <taxon>Pneumocystomycetes</taxon>
        <taxon>Pneumocystaceae</taxon>
        <taxon>Pneumocystis</taxon>
    </lineage>
</organism>
<evidence type="ECO:0000256" key="2">
    <source>
        <dbReference type="ARBA" id="ARBA00045899"/>
    </source>
</evidence>
<dbReference type="InterPro" id="IPR016149">
    <property type="entry name" value="Casein_kin_II_reg-sub_N"/>
</dbReference>
<evidence type="ECO:0000313" key="5">
    <source>
        <dbReference type="Proteomes" id="UP000663699"/>
    </source>
</evidence>
<name>A0A899FZW3_9ASCO</name>
<reference evidence="4" key="1">
    <citation type="submission" date="2020-06" db="EMBL/GenBank/DDBJ databases">
        <title>Genomes of multiple members of Pneumocystis genus reveal paths to human pathogen Pneumocystis jirovecii.</title>
        <authorList>
            <person name="Cisse O.H."/>
            <person name="Ma L."/>
            <person name="Dekker J."/>
            <person name="Khil P."/>
            <person name="Jo J."/>
            <person name="Brenchley J."/>
            <person name="Blair R."/>
            <person name="Pahar B."/>
            <person name="Chabe M."/>
            <person name="Van Rompay K.A."/>
            <person name="Keesler R."/>
            <person name="Sukura A."/>
            <person name="Hirsch V."/>
            <person name="Kutty G."/>
            <person name="Liu Y."/>
            <person name="Peng L."/>
            <person name="Chen J."/>
            <person name="Song J."/>
            <person name="Weissenbacher-Lang C."/>
            <person name="Xu J."/>
            <person name="Upham N.S."/>
            <person name="Stajich J.E."/>
            <person name="Cuomo C.A."/>
            <person name="Cushion M.T."/>
            <person name="Kovacs J.A."/>
        </authorList>
    </citation>
    <scope>NUCLEOTIDE SEQUENCE</scope>
    <source>
        <strain evidence="4">2A</strain>
    </source>
</reference>
<keyword evidence="5" id="KW-1185">Reference proteome</keyword>
<dbReference type="GO" id="GO:0005956">
    <property type="term" value="C:protein kinase CK2 complex"/>
    <property type="evidence" value="ECO:0007669"/>
    <property type="project" value="UniProtKB-UniRule"/>
</dbReference>
<dbReference type="GO" id="GO:0005737">
    <property type="term" value="C:cytoplasm"/>
    <property type="evidence" value="ECO:0007669"/>
    <property type="project" value="TreeGrafter"/>
</dbReference>
<dbReference type="GO" id="GO:0019887">
    <property type="term" value="F:protein kinase regulator activity"/>
    <property type="evidence" value="ECO:0007669"/>
    <property type="project" value="InterPro"/>
</dbReference>
<gene>
    <name evidence="4" type="ORF">MERGE_002835</name>
</gene>
<dbReference type="GO" id="GO:0034456">
    <property type="term" value="C:UTP-C complex"/>
    <property type="evidence" value="ECO:0007669"/>
    <property type="project" value="TreeGrafter"/>
</dbReference>
<dbReference type="FunFam" id="2.20.25.20:FF:000001">
    <property type="entry name" value="Casein kinase II subunit beta"/>
    <property type="match status" value="1"/>
</dbReference>
<dbReference type="Pfam" id="PF01214">
    <property type="entry name" value="CK_II_beta"/>
    <property type="match status" value="1"/>
</dbReference>
<accession>A0A899FZW3</accession>
<comment type="subunit">
    <text evidence="3">Tetramer of two alpha and two beta subunits.</text>
</comment>
<proteinExistence type="inferred from homology"/>
<dbReference type="OrthoDB" id="2275560at2759"/>
<dbReference type="Proteomes" id="UP000663699">
    <property type="component" value="Chromosome 6"/>
</dbReference>
<comment type="similarity">
    <text evidence="1 3">Belongs to the casein kinase 2 subunit beta family.</text>
</comment>
<dbReference type="Gene3D" id="1.10.1820.10">
    <property type="entry name" value="protein kinase ck2 holoenzyme, chain C, domain 1"/>
    <property type="match status" value="1"/>
</dbReference>
<dbReference type="AlphaFoldDB" id="A0A899FZW3"/>
<evidence type="ECO:0000256" key="3">
    <source>
        <dbReference type="RuleBase" id="RU361268"/>
    </source>
</evidence>
<dbReference type="InterPro" id="IPR000704">
    <property type="entry name" value="Casein_kinase_II_reg-sub"/>
</dbReference>
<protein>
    <recommendedName>
        <fullName evidence="3">Casein kinase II subunit beta</fullName>
        <shortName evidence="3">CK II beta</shortName>
    </recommendedName>
</protein>
<dbReference type="EMBL" id="CP054537">
    <property type="protein sequence ID" value="QSL65522.1"/>
    <property type="molecule type" value="Genomic_DNA"/>
</dbReference>
<dbReference type="PRINTS" id="PR00472">
    <property type="entry name" value="CASNKINASEII"/>
</dbReference>
<dbReference type="SUPFAM" id="SSF57798">
    <property type="entry name" value="Casein kinase II beta subunit"/>
    <property type="match status" value="1"/>
</dbReference>
<dbReference type="InterPro" id="IPR035991">
    <property type="entry name" value="Casein_kinase_II_beta-like"/>
</dbReference>
<evidence type="ECO:0000256" key="1">
    <source>
        <dbReference type="ARBA" id="ARBA00006941"/>
    </source>
</evidence>